<comment type="catalytic activity">
    <reaction evidence="3">
        <text>D-glucose + ATP = D-glucose 6-phosphate + ADP + H(+)</text>
        <dbReference type="Rhea" id="RHEA:17825"/>
        <dbReference type="ChEBI" id="CHEBI:4167"/>
        <dbReference type="ChEBI" id="CHEBI:15378"/>
        <dbReference type="ChEBI" id="CHEBI:30616"/>
        <dbReference type="ChEBI" id="CHEBI:61548"/>
        <dbReference type="ChEBI" id="CHEBI:456216"/>
        <dbReference type="EC" id="2.7.1.2"/>
    </reaction>
</comment>
<dbReference type="NCBIfam" id="TIGR00749">
    <property type="entry name" value="glk"/>
    <property type="match status" value="1"/>
</dbReference>
<dbReference type="GO" id="GO:0005737">
    <property type="term" value="C:cytoplasm"/>
    <property type="evidence" value="ECO:0007669"/>
    <property type="project" value="UniProtKB-SubCell"/>
</dbReference>
<evidence type="ECO:0000313" key="6">
    <source>
        <dbReference type="Proteomes" id="UP000249467"/>
    </source>
</evidence>
<accession>A0A2W4VX81</accession>
<name>A0A2W4VX81_9CYAN</name>
<dbReference type="NCBIfam" id="NF001415">
    <property type="entry name" value="PRK00292.1-2"/>
    <property type="match status" value="1"/>
</dbReference>
<dbReference type="PANTHER" id="PTHR47363">
    <property type="entry name" value="GLUCOKINASE"/>
    <property type="match status" value="1"/>
</dbReference>
<dbReference type="Gene3D" id="3.40.367.20">
    <property type="match status" value="1"/>
</dbReference>
<gene>
    <name evidence="3" type="primary">glk</name>
    <name evidence="5" type="ORF">DCF19_19920</name>
</gene>
<dbReference type="HAMAP" id="MF_00524">
    <property type="entry name" value="Glucokinase"/>
    <property type="match status" value="1"/>
</dbReference>
<protein>
    <recommendedName>
        <fullName evidence="3">Glucokinase</fullName>
        <ecNumber evidence="3">2.7.1.2</ecNumber>
    </recommendedName>
    <alternativeName>
        <fullName evidence="3">Glucose kinase</fullName>
    </alternativeName>
</protein>
<reference evidence="5 6" key="2">
    <citation type="submission" date="2018-06" db="EMBL/GenBank/DDBJ databases">
        <title>Metagenomic assembly of (sub)arctic Cyanobacteria and their associated microbiome from non-axenic cultures.</title>
        <authorList>
            <person name="Baurain D."/>
        </authorList>
    </citation>
    <scope>NUCLEOTIDE SEQUENCE [LARGE SCALE GENOMIC DNA]</scope>
    <source>
        <strain evidence="5">ULC066bin1</strain>
    </source>
</reference>
<dbReference type="GO" id="GO:0006096">
    <property type="term" value="P:glycolytic process"/>
    <property type="evidence" value="ECO:0007669"/>
    <property type="project" value="UniProtKB-UniRule"/>
</dbReference>
<dbReference type="GO" id="GO:0004340">
    <property type="term" value="F:glucokinase activity"/>
    <property type="evidence" value="ECO:0007669"/>
    <property type="project" value="UniProtKB-UniRule"/>
</dbReference>
<keyword evidence="3" id="KW-0547">Nucleotide-binding</keyword>
<dbReference type="AlphaFoldDB" id="A0A2W4VX81"/>
<dbReference type="InterPro" id="IPR043129">
    <property type="entry name" value="ATPase_NBD"/>
</dbReference>
<comment type="subcellular location">
    <subcellularLocation>
        <location evidence="3">Cytoplasm</location>
    </subcellularLocation>
</comment>
<feature type="binding site" evidence="3">
    <location>
        <begin position="7"/>
        <end position="12"/>
    </location>
    <ligand>
        <name>ATP</name>
        <dbReference type="ChEBI" id="CHEBI:30616"/>
    </ligand>
</feature>
<evidence type="ECO:0000256" key="2">
    <source>
        <dbReference type="ARBA" id="ARBA00022777"/>
    </source>
</evidence>
<dbReference type="EC" id="2.7.1.2" evidence="3"/>
<dbReference type="EMBL" id="QBML01000035">
    <property type="protein sequence ID" value="PZO36956.1"/>
    <property type="molecule type" value="Genomic_DNA"/>
</dbReference>
<evidence type="ECO:0000256" key="1">
    <source>
        <dbReference type="ARBA" id="ARBA00022679"/>
    </source>
</evidence>
<keyword evidence="2 3" id="KW-0418">Kinase</keyword>
<dbReference type="GO" id="GO:0005536">
    <property type="term" value="F:D-glucose binding"/>
    <property type="evidence" value="ECO:0007669"/>
    <property type="project" value="InterPro"/>
</dbReference>
<organism evidence="5 6">
    <name type="scientific">Pseudanabaena frigida</name>
    <dbReference type="NCBI Taxonomy" id="945775"/>
    <lineage>
        <taxon>Bacteria</taxon>
        <taxon>Bacillati</taxon>
        <taxon>Cyanobacteriota</taxon>
        <taxon>Cyanophyceae</taxon>
        <taxon>Pseudanabaenales</taxon>
        <taxon>Pseudanabaenaceae</taxon>
        <taxon>Pseudanabaena</taxon>
    </lineage>
</organism>
<dbReference type="SUPFAM" id="SSF53067">
    <property type="entry name" value="Actin-like ATPase domain"/>
    <property type="match status" value="1"/>
</dbReference>
<dbReference type="InterPro" id="IPR003836">
    <property type="entry name" value="Glucokinase"/>
</dbReference>
<dbReference type="GO" id="GO:0005524">
    <property type="term" value="F:ATP binding"/>
    <property type="evidence" value="ECO:0007669"/>
    <property type="project" value="UniProtKB-UniRule"/>
</dbReference>
<comment type="similarity">
    <text evidence="3 4">Belongs to the bacterial glucokinase family.</text>
</comment>
<keyword evidence="1 3" id="KW-0808">Transferase</keyword>
<dbReference type="Proteomes" id="UP000249467">
    <property type="component" value="Unassembled WGS sequence"/>
</dbReference>
<proteinExistence type="inferred from homology"/>
<evidence type="ECO:0000256" key="4">
    <source>
        <dbReference type="RuleBase" id="RU004046"/>
    </source>
</evidence>
<keyword evidence="3" id="KW-0963">Cytoplasm</keyword>
<keyword evidence="3" id="KW-0067">ATP-binding</keyword>
<dbReference type="CDD" id="cd24008">
    <property type="entry name" value="ASKHA_NBD_GLK"/>
    <property type="match status" value="1"/>
</dbReference>
<dbReference type="Pfam" id="PF02685">
    <property type="entry name" value="Glucokinase"/>
    <property type="match status" value="1"/>
</dbReference>
<evidence type="ECO:0000313" key="5">
    <source>
        <dbReference type="EMBL" id="PZO36956.1"/>
    </source>
</evidence>
<keyword evidence="3" id="KW-0324">Glycolysis</keyword>
<reference evidence="5 6" key="1">
    <citation type="submission" date="2018-04" db="EMBL/GenBank/DDBJ databases">
        <authorList>
            <person name="Go L.Y."/>
            <person name="Mitchell J.A."/>
        </authorList>
    </citation>
    <scope>NUCLEOTIDE SEQUENCE [LARGE SCALE GENOMIC DNA]</scope>
    <source>
        <strain evidence="5">ULC066bin1</strain>
    </source>
</reference>
<comment type="caution">
    <text evidence="5">The sequence shown here is derived from an EMBL/GenBank/DDBJ whole genome shotgun (WGS) entry which is preliminary data.</text>
</comment>
<sequence length="349" mass="37574">MTQILAGDIGGTKTLLRLAEKHYDGLTILYEQRFAGADYVSFSDVLRAFLEAAKIHLGELPTLSAACFGIAGPVRDRRSQLTNLGWSFDSDRLAEEFNIAKVSLINDFVAVGYGVLGLQPHDLHTLQDGQVVERSPIGVIGAGTGLGEAFLGWNGDRYEVYPTEGGHADFAPRNELEIELLQYLLKRHDRVSVERVASGTGIVAIYQFLRDRQVAPPESAEIAEKVRLWEAGDLTSGAASAIADAALTNCGINSETNTDRLATQTMQMFVSAYASEVGNLALKLIPNGGLYIAGGIAPKILPLLQDGTFLQILKNKGRVSPILEDIPIHIVINPEVGLIGAMLYAASSI</sequence>
<evidence type="ECO:0000256" key="3">
    <source>
        <dbReference type="HAMAP-Rule" id="MF_00524"/>
    </source>
</evidence>
<dbReference type="PANTHER" id="PTHR47363:SF1">
    <property type="entry name" value="GLUCOKINASE"/>
    <property type="match status" value="1"/>
</dbReference>
<dbReference type="Gene3D" id="3.30.420.40">
    <property type="match status" value="1"/>
</dbReference>